<dbReference type="InterPro" id="IPR001296">
    <property type="entry name" value="Glyco_trans_1"/>
</dbReference>
<sequence>MTNVLNVITSMDPVYGGMCQGIRNSIGHLDTKTIVSDVVCLDEPDAAFLGKDDFNIIALGGKTSSWAYSKHLLPWLNKNISQYQVIIVHGLWQYHGYAVRKALYQAKRKNKDTPKFLIMTHGMMDPYFQKAPERRLKAIRNTLFWKAIEKKTMNSANGILYTCEEELLLARTTFSGFTPQKEMNIGYGILPPPPKNLTDIATFKARHGISPNEEYILFLSRLHHKKGLLNLLNAYSKGLKDDIMLPKLILAGPGIESEFGQQLYNLVAHNSFLKQQVKFIGMISGEEKWASFYGAKAFILPSHQENFGIAVVEALACKCPVIISNKVNIWREIEKGNGGLVSEDTEQATFEALKKYITLSQNEIAKMKESAYNVYLDNFTMEIASEQYIKAIVDVSL</sequence>
<reference evidence="3 4" key="1">
    <citation type="submission" date="2019-10" db="EMBL/GenBank/DDBJ databases">
        <authorList>
            <person name="Karimi E."/>
        </authorList>
    </citation>
    <scope>NUCLEOTIDE SEQUENCE [LARGE SCALE GENOMIC DNA]</scope>
    <source>
        <strain evidence="3">Maribacter sp. 151</strain>
    </source>
</reference>
<dbReference type="GO" id="GO:0016757">
    <property type="term" value="F:glycosyltransferase activity"/>
    <property type="evidence" value="ECO:0007669"/>
    <property type="project" value="InterPro"/>
</dbReference>
<dbReference type="Gene3D" id="3.40.50.2000">
    <property type="entry name" value="Glycogen Phosphorylase B"/>
    <property type="match status" value="2"/>
</dbReference>
<dbReference type="RefSeq" id="WP_159302903.1">
    <property type="nucleotide sequence ID" value="NZ_LR733271.1"/>
</dbReference>
<dbReference type="PANTHER" id="PTHR46401">
    <property type="entry name" value="GLYCOSYLTRANSFERASE WBBK-RELATED"/>
    <property type="match status" value="1"/>
</dbReference>
<keyword evidence="4" id="KW-1185">Reference proteome</keyword>
<dbReference type="AlphaFoldDB" id="A0A653SBS6"/>
<dbReference type="Pfam" id="PF00534">
    <property type="entry name" value="Glycos_transf_1"/>
    <property type="match status" value="1"/>
</dbReference>
<evidence type="ECO:0000259" key="2">
    <source>
        <dbReference type="Pfam" id="PF00534"/>
    </source>
</evidence>
<name>A0A653SBS6_9FLAO</name>
<accession>A0A653SBS6</accession>
<dbReference type="SUPFAM" id="SSF53756">
    <property type="entry name" value="UDP-Glycosyltransferase/glycogen phosphorylase"/>
    <property type="match status" value="1"/>
</dbReference>
<dbReference type="EMBL" id="CABWLR010000003">
    <property type="protein sequence ID" value="VXB65590.1"/>
    <property type="molecule type" value="Genomic_DNA"/>
</dbReference>
<protein>
    <submittedName>
        <fullName evidence="3">Glycosyltransferase involved in cell wall bisynthesis</fullName>
    </submittedName>
</protein>
<keyword evidence="1 3" id="KW-0808">Transferase</keyword>
<feature type="domain" description="Glycosyl transferase family 1" evidence="2">
    <location>
        <begin position="201"/>
        <end position="373"/>
    </location>
</feature>
<proteinExistence type="predicted"/>
<organism evidence="3 4">
    <name type="scientific">Maribacter litoralis</name>
    <dbReference type="NCBI Taxonomy" id="2059726"/>
    <lineage>
        <taxon>Bacteria</taxon>
        <taxon>Pseudomonadati</taxon>
        <taxon>Bacteroidota</taxon>
        <taxon>Flavobacteriia</taxon>
        <taxon>Flavobacteriales</taxon>
        <taxon>Flavobacteriaceae</taxon>
        <taxon>Maribacter</taxon>
    </lineage>
</organism>
<dbReference type="GO" id="GO:0009103">
    <property type="term" value="P:lipopolysaccharide biosynthetic process"/>
    <property type="evidence" value="ECO:0007669"/>
    <property type="project" value="TreeGrafter"/>
</dbReference>
<evidence type="ECO:0000256" key="1">
    <source>
        <dbReference type="ARBA" id="ARBA00022679"/>
    </source>
</evidence>
<evidence type="ECO:0000313" key="4">
    <source>
        <dbReference type="Proteomes" id="UP000430202"/>
    </source>
</evidence>
<gene>
    <name evidence="3" type="ORF">MARI151_30269</name>
</gene>
<dbReference type="PANTHER" id="PTHR46401:SF2">
    <property type="entry name" value="GLYCOSYLTRANSFERASE WBBK-RELATED"/>
    <property type="match status" value="1"/>
</dbReference>
<dbReference type="Proteomes" id="UP000430202">
    <property type="component" value="Unassembled WGS sequence"/>
</dbReference>
<evidence type="ECO:0000313" key="3">
    <source>
        <dbReference type="EMBL" id="VXB65590.1"/>
    </source>
</evidence>